<feature type="transmembrane region" description="Helical" evidence="7">
    <location>
        <begin position="124"/>
        <end position="150"/>
    </location>
</feature>
<keyword evidence="9" id="KW-1185">Reference proteome</keyword>
<evidence type="ECO:0000256" key="7">
    <source>
        <dbReference type="SAM" id="Phobius"/>
    </source>
</evidence>
<dbReference type="PANTHER" id="PTHR34341">
    <property type="entry name" value="TRANSMEMBRANE PROTEIN 107"/>
    <property type="match status" value="1"/>
</dbReference>
<keyword evidence="5 7" id="KW-1133">Transmembrane helix</keyword>
<sequence>MPKSDFTLRSSSNMSILADGGLIPTRFLTLLAHLVVLIILIWSREENVHACMPLEYSVEDFKTKDTRLLIGLCTAVALIVVELFGFLSGLSMFITSVSAVSSFCHGLGSILLSMAVVDSWDCNMFWWVFAATSITPAIVEIIATCMLVILHNA</sequence>
<evidence type="ECO:0000256" key="6">
    <source>
        <dbReference type="ARBA" id="ARBA00023136"/>
    </source>
</evidence>
<dbReference type="EMBL" id="CADEPI010000431">
    <property type="protein sequence ID" value="CAB3385752.1"/>
    <property type="molecule type" value="Genomic_DNA"/>
</dbReference>
<dbReference type="GO" id="GO:0036038">
    <property type="term" value="C:MKS complex"/>
    <property type="evidence" value="ECO:0007669"/>
    <property type="project" value="TreeGrafter"/>
</dbReference>
<organism evidence="8 9">
    <name type="scientific">Cloeon dipterum</name>
    <dbReference type="NCBI Taxonomy" id="197152"/>
    <lineage>
        <taxon>Eukaryota</taxon>
        <taxon>Metazoa</taxon>
        <taxon>Ecdysozoa</taxon>
        <taxon>Arthropoda</taxon>
        <taxon>Hexapoda</taxon>
        <taxon>Insecta</taxon>
        <taxon>Pterygota</taxon>
        <taxon>Palaeoptera</taxon>
        <taxon>Ephemeroptera</taxon>
        <taxon>Pisciforma</taxon>
        <taxon>Baetidae</taxon>
        <taxon>Cloeon</taxon>
    </lineage>
</organism>
<evidence type="ECO:0000256" key="4">
    <source>
        <dbReference type="ARBA" id="ARBA00022794"/>
    </source>
</evidence>
<reference evidence="8 9" key="1">
    <citation type="submission" date="2020-04" db="EMBL/GenBank/DDBJ databases">
        <authorList>
            <person name="Alioto T."/>
            <person name="Alioto T."/>
            <person name="Gomez Garrido J."/>
        </authorList>
    </citation>
    <scope>NUCLEOTIDE SEQUENCE [LARGE SCALE GENOMIC DNA]</scope>
</reference>
<keyword evidence="6 7" id="KW-0472">Membrane</keyword>
<dbReference type="AlphaFoldDB" id="A0A8S1DXK5"/>
<accession>A0A8S1DXK5</accession>
<dbReference type="Pfam" id="PF14995">
    <property type="entry name" value="TMEM107"/>
    <property type="match status" value="1"/>
</dbReference>
<dbReference type="InterPro" id="IPR029248">
    <property type="entry name" value="TMEM107"/>
</dbReference>
<feature type="transmembrane region" description="Helical" evidence="7">
    <location>
        <begin position="68"/>
        <end position="87"/>
    </location>
</feature>
<feature type="transmembrane region" description="Helical" evidence="7">
    <location>
        <begin position="20"/>
        <end position="42"/>
    </location>
</feature>
<dbReference type="OrthoDB" id="191686at2759"/>
<gene>
    <name evidence="8" type="ORF">CLODIP_2_CD13992</name>
</gene>
<comment type="subcellular location">
    <subcellularLocation>
        <location evidence="1">Membrane</location>
        <topology evidence="1">Multi-pass membrane protein</topology>
    </subcellularLocation>
</comment>
<keyword evidence="4" id="KW-0970">Cilium biogenesis/degradation</keyword>
<evidence type="ECO:0000256" key="3">
    <source>
        <dbReference type="ARBA" id="ARBA00022692"/>
    </source>
</evidence>
<evidence type="ECO:0000313" key="8">
    <source>
        <dbReference type="EMBL" id="CAB3385752.1"/>
    </source>
</evidence>
<dbReference type="GO" id="GO:0016020">
    <property type="term" value="C:membrane"/>
    <property type="evidence" value="ECO:0007669"/>
    <property type="project" value="UniProtKB-SubCell"/>
</dbReference>
<protein>
    <recommendedName>
        <fullName evidence="2">Transmembrane protein 107</fullName>
    </recommendedName>
</protein>
<evidence type="ECO:0000313" key="9">
    <source>
        <dbReference type="Proteomes" id="UP000494165"/>
    </source>
</evidence>
<proteinExistence type="predicted"/>
<dbReference type="GO" id="GO:1904491">
    <property type="term" value="P:protein localization to ciliary transition zone"/>
    <property type="evidence" value="ECO:0007669"/>
    <property type="project" value="TreeGrafter"/>
</dbReference>
<evidence type="ECO:0000256" key="5">
    <source>
        <dbReference type="ARBA" id="ARBA00022989"/>
    </source>
</evidence>
<evidence type="ECO:0000256" key="2">
    <source>
        <dbReference type="ARBA" id="ARBA00015652"/>
    </source>
</evidence>
<dbReference type="Proteomes" id="UP000494165">
    <property type="component" value="Unassembled WGS sequence"/>
</dbReference>
<feature type="transmembrane region" description="Helical" evidence="7">
    <location>
        <begin position="93"/>
        <end position="117"/>
    </location>
</feature>
<keyword evidence="3 7" id="KW-0812">Transmembrane</keyword>
<dbReference type="GO" id="GO:1905515">
    <property type="term" value="P:non-motile cilium assembly"/>
    <property type="evidence" value="ECO:0007669"/>
    <property type="project" value="TreeGrafter"/>
</dbReference>
<evidence type="ECO:0000256" key="1">
    <source>
        <dbReference type="ARBA" id="ARBA00004141"/>
    </source>
</evidence>
<name>A0A8S1DXK5_9INSE</name>
<comment type="caution">
    <text evidence="8">The sequence shown here is derived from an EMBL/GenBank/DDBJ whole genome shotgun (WGS) entry which is preliminary data.</text>
</comment>
<dbReference type="PANTHER" id="PTHR34341:SF1">
    <property type="entry name" value="TRANSMEMBRANE PROTEIN 107"/>
    <property type="match status" value="1"/>
</dbReference>